<sequence>MAPDPAAPPSKVTGRSRLSGTGKLLLEVFVAIVMTLACFSGFLALLSVAFPPGDDMRTLMSGLRLTGPREASNRSLAAELLDPIASASSPVAKLTVKRRDVKRRLAGQISWSRASSGLELHDRDAVQTGPDGQATIEFGPKVAVQVDENALVVVSGLHLEADPIDSPRGLLLLQGDLSAQIRGSYQAPILVEIPAGRALLQSASSGTADFRIDVARDRTASVAVLGGSLELSANGRKVHIGPRQFSRVGTGGEIQEPRPLPDAPAVLEPADESSVPYLDLPPRVTFRWSAVEGADRYRVRAAKGPAFSEIVLDEIVTAPSLSWGRLAVGSYRWSVAAIQEEIEGAPSVPRRLTVTRDGDLLPLRVEPPPAEIDGSRFTVRGYADTRARVYVMAQRVEVNRDGSFEVEVRLKPGANLLLVEAVDPAGHSSYWSQVLRAKF</sequence>
<keyword evidence="1" id="KW-1133">Transmembrane helix</keyword>
<feature type="transmembrane region" description="Helical" evidence="1">
    <location>
        <begin position="24"/>
        <end position="50"/>
    </location>
</feature>
<comment type="caution">
    <text evidence="2">The sequence shown here is derived from an EMBL/GenBank/DDBJ whole genome shotgun (WGS) entry which is preliminary data.</text>
</comment>
<reference evidence="2 3" key="1">
    <citation type="journal article" date="2019" name="Nat. Microbiol.">
        <title>Mediterranean grassland soil C-N compound turnover is dependent on rainfall and depth, and is mediated by genomically divergent microorganisms.</title>
        <authorList>
            <person name="Diamond S."/>
            <person name="Andeer P.F."/>
            <person name="Li Z."/>
            <person name="Crits-Christoph A."/>
            <person name="Burstein D."/>
            <person name="Anantharaman K."/>
            <person name="Lane K.R."/>
            <person name="Thomas B.C."/>
            <person name="Pan C."/>
            <person name="Northen T.R."/>
            <person name="Banfield J.F."/>
        </authorList>
    </citation>
    <scope>NUCLEOTIDE SEQUENCE [LARGE SCALE GENOMIC DNA]</scope>
    <source>
        <strain evidence="2">WS_1</strain>
    </source>
</reference>
<evidence type="ECO:0000313" key="3">
    <source>
        <dbReference type="Proteomes" id="UP000316292"/>
    </source>
</evidence>
<keyword evidence="1" id="KW-0472">Membrane</keyword>
<dbReference type="Proteomes" id="UP000316292">
    <property type="component" value="Unassembled WGS sequence"/>
</dbReference>
<dbReference type="EMBL" id="VBOR01000115">
    <property type="protein sequence ID" value="TMQ47338.1"/>
    <property type="molecule type" value="Genomic_DNA"/>
</dbReference>
<keyword evidence="1" id="KW-0812">Transmembrane</keyword>
<dbReference type="Gene3D" id="2.60.40.10">
    <property type="entry name" value="Immunoglobulins"/>
    <property type="match status" value="2"/>
</dbReference>
<evidence type="ECO:0000256" key="1">
    <source>
        <dbReference type="SAM" id="Phobius"/>
    </source>
</evidence>
<dbReference type="InterPro" id="IPR013783">
    <property type="entry name" value="Ig-like_fold"/>
</dbReference>
<organism evidence="2 3">
    <name type="scientific">Eiseniibacteriota bacterium</name>
    <dbReference type="NCBI Taxonomy" id="2212470"/>
    <lineage>
        <taxon>Bacteria</taxon>
        <taxon>Candidatus Eiseniibacteriota</taxon>
    </lineage>
</organism>
<proteinExistence type="predicted"/>
<evidence type="ECO:0000313" key="2">
    <source>
        <dbReference type="EMBL" id="TMQ47338.1"/>
    </source>
</evidence>
<protein>
    <submittedName>
        <fullName evidence="2">FecR domain-containing protein</fullName>
    </submittedName>
</protein>
<gene>
    <name evidence="2" type="ORF">E6K71_10215</name>
</gene>
<accession>A0A538S7H2</accession>
<dbReference type="AlphaFoldDB" id="A0A538S7H2"/>
<name>A0A538S7H2_UNCEI</name>